<protein>
    <submittedName>
        <fullName evidence="1">Uncharacterized protein</fullName>
    </submittedName>
</protein>
<dbReference type="RefSeq" id="WP_354644716.1">
    <property type="nucleotide sequence ID" value="NZ_CP159872.1"/>
</dbReference>
<name>A0AAU8K6X2_9ACTN</name>
<accession>A0AAU8K6X2</accession>
<sequence length="40" mass="4596">MTEILALQQLEFQVEQDETEASAFPCFSIYASSFVDNETY</sequence>
<dbReference type="AlphaFoldDB" id="A0AAU8K6X2"/>
<proteinExistence type="predicted"/>
<dbReference type="KEGG" id="kcm:ABWK59_35085"/>
<dbReference type="EMBL" id="CP159872">
    <property type="protein sequence ID" value="XCM83779.1"/>
    <property type="molecule type" value="Genomic_DNA"/>
</dbReference>
<reference evidence="1" key="1">
    <citation type="submission" date="2024-06" db="EMBL/GenBank/DDBJ databases">
        <title>The genome sequences of Kitasatospora sp. strain HUAS MG31.</title>
        <authorList>
            <person name="Mo P."/>
        </authorList>
    </citation>
    <scope>NUCLEOTIDE SEQUENCE</scope>
    <source>
        <strain evidence="1">HUAS MG31</strain>
    </source>
</reference>
<organism evidence="1">
    <name type="scientific">Kitasatospora camelliae</name>
    <dbReference type="NCBI Taxonomy" id="3156397"/>
    <lineage>
        <taxon>Bacteria</taxon>
        <taxon>Bacillati</taxon>
        <taxon>Actinomycetota</taxon>
        <taxon>Actinomycetes</taxon>
        <taxon>Kitasatosporales</taxon>
        <taxon>Streptomycetaceae</taxon>
        <taxon>Kitasatospora</taxon>
    </lineage>
</organism>
<gene>
    <name evidence="1" type="ORF">ABWK59_35085</name>
</gene>
<evidence type="ECO:0000313" key="1">
    <source>
        <dbReference type="EMBL" id="XCM83779.1"/>
    </source>
</evidence>